<proteinExistence type="inferred from homology"/>
<dbReference type="GO" id="GO:0005886">
    <property type="term" value="C:plasma membrane"/>
    <property type="evidence" value="ECO:0007669"/>
    <property type="project" value="TreeGrafter"/>
</dbReference>
<evidence type="ECO:0000256" key="3">
    <source>
        <dbReference type="ARBA" id="ARBA00022772"/>
    </source>
</evidence>
<feature type="domain" description="Copper amine oxidase catalytic" evidence="8">
    <location>
        <begin position="44"/>
        <end position="217"/>
    </location>
</feature>
<dbReference type="Gene3D" id="3.10.450.40">
    <property type="match status" value="1"/>
</dbReference>
<keyword evidence="4 7" id="KW-0560">Oxidoreductase</keyword>
<dbReference type="Gene3D" id="2.70.98.20">
    <property type="entry name" value="Copper amine oxidase, catalytic domain"/>
    <property type="match status" value="1"/>
</dbReference>
<evidence type="ECO:0000256" key="1">
    <source>
        <dbReference type="ARBA" id="ARBA00007983"/>
    </source>
</evidence>
<dbReference type="SUPFAM" id="SSF49998">
    <property type="entry name" value="Amine oxidase catalytic domain"/>
    <property type="match status" value="1"/>
</dbReference>
<sequence length="217" mass="25649">MKAQDWAVEQVWYNGKFYRSPEELAQKYHAGEVDVVVLEDLWLQGQVLVLRTMSTVYNYDYIWDFIFYPNGVMEAKMHATGYVHATFYTPEGLRHGTRLHTHLIGNMHTHLLHYRVDLDVAGTRNSFQTLGMKLENITNPWSPEHQLVQPTLEQMAYPRERQAAFHFRQTLPKYLLFTSPKENCWGHQRSYRLQIHSMAEQVLPPGWQEERAVTWAR</sequence>
<evidence type="ECO:0000256" key="4">
    <source>
        <dbReference type="ARBA" id="ARBA00023002"/>
    </source>
</evidence>
<evidence type="ECO:0000259" key="8">
    <source>
        <dbReference type="Pfam" id="PF01179"/>
    </source>
</evidence>
<evidence type="ECO:0000313" key="9">
    <source>
        <dbReference type="EMBL" id="KAK1335251.1"/>
    </source>
</evidence>
<gene>
    <name evidence="9" type="ORF">QTO34_004835</name>
</gene>
<dbReference type="InterPro" id="IPR049948">
    <property type="entry name" value="Cu_Am_ox_TPQ-bd"/>
</dbReference>
<comment type="caution">
    <text evidence="9">The sequence shown here is derived from an EMBL/GenBank/DDBJ whole genome shotgun (WGS) entry which is preliminary data.</text>
</comment>
<keyword evidence="10" id="KW-1185">Reference proteome</keyword>
<dbReference type="InterPro" id="IPR016182">
    <property type="entry name" value="Cu_amine_oxidase_N-reg"/>
</dbReference>
<dbReference type="PANTHER" id="PTHR10638">
    <property type="entry name" value="COPPER AMINE OXIDASE"/>
    <property type="match status" value="1"/>
</dbReference>
<keyword evidence="3 6" id="KW-0801">TPQ</keyword>
<dbReference type="EMBL" id="JAULJE010000014">
    <property type="protein sequence ID" value="KAK1335251.1"/>
    <property type="molecule type" value="Genomic_DNA"/>
</dbReference>
<dbReference type="SUPFAM" id="SSF54416">
    <property type="entry name" value="Amine oxidase N-terminal region"/>
    <property type="match status" value="1"/>
</dbReference>
<feature type="modified residue" description="2',4',5'-topaquinone" evidence="6">
    <location>
        <position position="59"/>
    </location>
</feature>
<dbReference type="GO" id="GO:0009308">
    <property type="term" value="P:amine metabolic process"/>
    <property type="evidence" value="ECO:0007669"/>
    <property type="project" value="UniProtKB-UniRule"/>
</dbReference>
<dbReference type="EC" id="1.4.3.-" evidence="7"/>
<dbReference type="GO" id="GO:0008131">
    <property type="term" value="F:primary methylamine oxidase activity"/>
    <property type="evidence" value="ECO:0007669"/>
    <property type="project" value="InterPro"/>
</dbReference>
<comment type="PTM">
    <text evidence="6 7">Topaquinone (TPQ) is generated by copper-dependent autoxidation of a specific tyrosyl residue.</text>
</comment>
<dbReference type="Proteomes" id="UP001177744">
    <property type="component" value="Unassembled WGS sequence"/>
</dbReference>
<dbReference type="PANTHER" id="PTHR10638:SF3">
    <property type="entry name" value="AMILORIDE-SENSITIVE AMINE OXIDASE [COPPER-CONTAINING]"/>
    <property type="match status" value="1"/>
</dbReference>
<comment type="cofactor">
    <cofactor evidence="7">
        <name>Cu cation</name>
        <dbReference type="ChEBI" id="CHEBI:23378"/>
    </cofactor>
    <text evidence="7">Contains 1 topaquinone per subunit.</text>
</comment>
<dbReference type="InterPro" id="IPR000269">
    <property type="entry name" value="Cu_amine_oxidase"/>
</dbReference>
<dbReference type="Pfam" id="PF01179">
    <property type="entry name" value="Cu_amine_oxid"/>
    <property type="match status" value="1"/>
</dbReference>
<evidence type="ECO:0000313" key="10">
    <source>
        <dbReference type="Proteomes" id="UP001177744"/>
    </source>
</evidence>
<evidence type="ECO:0000256" key="6">
    <source>
        <dbReference type="PIRSR" id="PIRSR600269-51"/>
    </source>
</evidence>
<dbReference type="GO" id="GO:0052597">
    <property type="term" value="F:diamine oxidase activity"/>
    <property type="evidence" value="ECO:0007669"/>
    <property type="project" value="TreeGrafter"/>
</dbReference>
<dbReference type="GO" id="GO:0048038">
    <property type="term" value="F:quinone binding"/>
    <property type="evidence" value="ECO:0007669"/>
    <property type="project" value="InterPro"/>
</dbReference>
<dbReference type="GO" id="GO:0005507">
    <property type="term" value="F:copper ion binding"/>
    <property type="evidence" value="ECO:0007669"/>
    <property type="project" value="InterPro"/>
</dbReference>
<accession>A0AA40LIY2</accession>
<dbReference type="AlphaFoldDB" id="A0AA40LIY2"/>
<organism evidence="9 10">
    <name type="scientific">Cnephaeus nilssonii</name>
    <name type="common">Northern bat</name>
    <name type="synonym">Eptesicus nilssonii</name>
    <dbReference type="NCBI Taxonomy" id="3371016"/>
    <lineage>
        <taxon>Eukaryota</taxon>
        <taxon>Metazoa</taxon>
        <taxon>Chordata</taxon>
        <taxon>Craniata</taxon>
        <taxon>Vertebrata</taxon>
        <taxon>Euteleostomi</taxon>
        <taxon>Mammalia</taxon>
        <taxon>Eutheria</taxon>
        <taxon>Laurasiatheria</taxon>
        <taxon>Chiroptera</taxon>
        <taxon>Yangochiroptera</taxon>
        <taxon>Vespertilionidae</taxon>
        <taxon>Cnephaeus</taxon>
    </lineage>
</organism>
<dbReference type="InterPro" id="IPR015798">
    <property type="entry name" value="Cu_amine_oxidase_C"/>
</dbReference>
<name>A0AA40LIY2_CNENI</name>
<keyword evidence="2 7" id="KW-0479">Metal-binding</keyword>
<evidence type="ECO:0000256" key="7">
    <source>
        <dbReference type="RuleBase" id="RU000672"/>
    </source>
</evidence>
<protein>
    <recommendedName>
        <fullName evidence="7">Amine oxidase</fullName>
        <ecNumber evidence="7">1.4.3.-</ecNumber>
    </recommendedName>
</protein>
<dbReference type="InterPro" id="IPR036460">
    <property type="entry name" value="Cu_amine_oxidase_C_sf"/>
</dbReference>
<comment type="similarity">
    <text evidence="1 7">Belongs to the copper/topaquinone oxidase family.</text>
</comment>
<evidence type="ECO:0000256" key="5">
    <source>
        <dbReference type="ARBA" id="ARBA00023008"/>
    </source>
</evidence>
<dbReference type="GO" id="GO:0046677">
    <property type="term" value="P:response to antibiotic"/>
    <property type="evidence" value="ECO:0007669"/>
    <property type="project" value="TreeGrafter"/>
</dbReference>
<keyword evidence="5 7" id="KW-0186">Copper</keyword>
<reference evidence="9" key="1">
    <citation type="submission" date="2023-06" db="EMBL/GenBank/DDBJ databases">
        <title>Reference genome for the Northern bat (Eptesicus nilssonii), a most northern bat species.</title>
        <authorList>
            <person name="Laine V.N."/>
            <person name="Pulliainen A.T."/>
            <person name="Lilley T.M."/>
        </authorList>
    </citation>
    <scope>NUCLEOTIDE SEQUENCE</scope>
    <source>
        <strain evidence="9">BLF_Eptnil</strain>
        <tissue evidence="9">Kidney</tissue>
    </source>
</reference>
<dbReference type="PROSITE" id="PS01164">
    <property type="entry name" value="COPPER_AMINE_OXID_1"/>
    <property type="match status" value="1"/>
</dbReference>
<evidence type="ECO:0000256" key="2">
    <source>
        <dbReference type="ARBA" id="ARBA00022723"/>
    </source>
</evidence>